<dbReference type="PANTHER" id="PTHR45687">
    <property type="entry name" value="AQUAPORIN OR AQUAGLYCEROPORIN RELATED"/>
    <property type="match status" value="1"/>
</dbReference>
<dbReference type="GO" id="GO:0015267">
    <property type="term" value="F:channel activity"/>
    <property type="evidence" value="ECO:0007669"/>
    <property type="project" value="InterPro"/>
</dbReference>
<dbReference type="InterPro" id="IPR034294">
    <property type="entry name" value="Aquaporin_transptr"/>
</dbReference>
<evidence type="ECO:0000256" key="4">
    <source>
        <dbReference type="ARBA" id="ARBA00023136"/>
    </source>
</evidence>
<sequence>MYSSLAHALSSYMVRSAWTCLIALQLPVLETGAAVFIDDLSEKELDRPLWKGYSEAAEVKNTAKMLQAAMVLVVTGFSRCLVQYNKPYNPGYRVAYGILAEVEEHRFDVDKMVFMDQRDSSLNNNVELKERHLPWSYLWSWGCEGFWTNLLFYESNGGGANVVNHGYTNGDGLGAEIVGTFVLVYTVFSATDAKRNARDSYVPASLCLELLEKADSFTCFSK</sequence>
<keyword evidence="2" id="KW-0812">Transmembrane</keyword>
<evidence type="ECO:0000256" key="1">
    <source>
        <dbReference type="ARBA" id="ARBA00004141"/>
    </source>
</evidence>
<dbReference type="Pfam" id="PF00230">
    <property type="entry name" value="MIP"/>
    <property type="match status" value="1"/>
</dbReference>
<reference evidence="5 6" key="1">
    <citation type="submission" date="2024-01" db="EMBL/GenBank/DDBJ databases">
        <title>A telomere-to-telomere, gap-free genome of sweet tea (Lithocarpus litseifolius).</title>
        <authorList>
            <person name="Zhou J."/>
        </authorList>
    </citation>
    <scope>NUCLEOTIDE SEQUENCE [LARGE SCALE GENOMIC DNA]</scope>
    <source>
        <strain evidence="5">Zhou-2022a</strain>
        <tissue evidence="5">Leaf</tissue>
    </source>
</reference>
<proteinExistence type="predicted"/>
<evidence type="ECO:0000313" key="6">
    <source>
        <dbReference type="Proteomes" id="UP001459277"/>
    </source>
</evidence>
<protein>
    <submittedName>
        <fullName evidence="5">Uncharacterized protein</fullName>
    </submittedName>
</protein>
<dbReference type="InterPro" id="IPR023271">
    <property type="entry name" value="Aquaporin-like"/>
</dbReference>
<dbReference type="AlphaFoldDB" id="A0AAW2BR00"/>
<accession>A0AAW2BR00</accession>
<dbReference type="InterPro" id="IPR000425">
    <property type="entry name" value="MIP"/>
</dbReference>
<organism evidence="5 6">
    <name type="scientific">Lithocarpus litseifolius</name>
    <dbReference type="NCBI Taxonomy" id="425828"/>
    <lineage>
        <taxon>Eukaryota</taxon>
        <taxon>Viridiplantae</taxon>
        <taxon>Streptophyta</taxon>
        <taxon>Embryophyta</taxon>
        <taxon>Tracheophyta</taxon>
        <taxon>Spermatophyta</taxon>
        <taxon>Magnoliopsida</taxon>
        <taxon>eudicotyledons</taxon>
        <taxon>Gunneridae</taxon>
        <taxon>Pentapetalae</taxon>
        <taxon>rosids</taxon>
        <taxon>fabids</taxon>
        <taxon>Fagales</taxon>
        <taxon>Fagaceae</taxon>
        <taxon>Lithocarpus</taxon>
    </lineage>
</organism>
<keyword evidence="6" id="KW-1185">Reference proteome</keyword>
<keyword evidence="3" id="KW-1133">Transmembrane helix</keyword>
<comment type="caution">
    <text evidence="5">The sequence shown here is derived from an EMBL/GenBank/DDBJ whole genome shotgun (WGS) entry which is preliminary data.</text>
</comment>
<dbReference type="Gene3D" id="1.20.1080.10">
    <property type="entry name" value="Glycerol uptake facilitator protein"/>
    <property type="match status" value="1"/>
</dbReference>
<dbReference type="SUPFAM" id="SSF81338">
    <property type="entry name" value="Aquaporin-like"/>
    <property type="match status" value="1"/>
</dbReference>
<name>A0AAW2BR00_9ROSI</name>
<keyword evidence="4" id="KW-0472">Membrane</keyword>
<dbReference type="GO" id="GO:0016020">
    <property type="term" value="C:membrane"/>
    <property type="evidence" value="ECO:0007669"/>
    <property type="project" value="UniProtKB-SubCell"/>
</dbReference>
<evidence type="ECO:0000256" key="3">
    <source>
        <dbReference type="ARBA" id="ARBA00022989"/>
    </source>
</evidence>
<evidence type="ECO:0000313" key="5">
    <source>
        <dbReference type="EMBL" id="KAK9987229.1"/>
    </source>
</evidence>
<dbReference type="EMBL" id="JAZDWU010000011">
    <property type="protein sequence ID" value="KAK9987229.1"/>
    <property type="molecule type" value="Genomic_DNA"/>
</dbReference>
<comment type="subcellular location">
    <subcellularLocation>
        <location evidence="1">Membrane</location>
        <topology evidence="1">Multi-pass membrane protein</topology>
    </subcellularLocation>
</comment>
<evidence type="ECO:0000256" key="2">
    <source>
        <dbReference type="ARBA" id="ARBA00022692"/>
    </source>
</evidence>
<gene>
    <name evidence="5" type="ORF">SO802_032180</name>
</gene>
<dbReference type="Pfam" id="PF05834">
    <property type="entry name" value="Lycopene_cycl"/>
    <property type="match status" value="1"/>
</dbReference>
<dbReference type="Proteomes" id="UP001459277">
    <property type="component" value="Unassembled WGS sequence"/>
</dbReference>